<reference evidence="3 4" key="1">
    <citation type="submission" date="2020-02" db="EMBL/GenBank/DDBJ databases">
        <title>Genomic and physiological characterization of two novel Nitrospinaceae genera.</title>
        <authorList>
            <person name="Mueller A.J."/>
            <person name="Jung M.-Y."/>
            <person name="Strachan C.R."/>
            <person name="Herbold C.W."/>
            <person name="Kirkegaard R.H."/>
            <person name="Daims H."/>
        </authorList>
    </citation>
    <scope>NUCLEOTIDE SEQUENCE [LARGE SCALE GENOMIC DNA]</scope>
    <source>
        <strain evidence="3">EB</strain>
    </source>
</reference>
<dbReference type="Gene3D" id="3.90.1580.10">
    <property type="entry name" value="paralog of FGE (formylglycine-generating enzyme)"/>
    <property type="match status" value="1"/>
</dbReference>
<dbReference type="InterPro" id="IPR051043">
    <property type="entry name" value="Sulfatase_Mod_Factor_Kinase"/>
</dbReference>
<name>A0A7T0BUJ4_9BACT</name>
<dbReference type="InterPro" id="IPR005532">
    <property type="entry name" value="SUMF_dom"/>
</dbReference>
<keyword evidence="1" id="KW-0472">Membrane</keyword>
<dbReference type="Proteomes" id="UP000594688">
    <property type="component" value="Chromosome"/>
</dbReference>
<dbReference type="InterPro" id="IPR016187">
    <property type="entry name" value="CTDL_fold"/>
</dbReference>
<organism evidence="3 4">
    <name type="scientific">Candidatus Nitronauta litoralis</name>
    <dbReference type="NCBI Taxonomy" id="2705533"/>
    <lineage>
        <taxon>Bacteria</taxon>
        <taxon>Pseudomonadati</taxon>
        <taxon>Nitrospinota/Tectimicrobiota group</taxon>
        <taxon>Nitrospinota</taxon>
        <taxon>Nitrospinia</taxon>
        <taxon>Nitrospinales</taxon>
        <taxon>Nitrospinaceae</taxon>
        <taxon>Candidatus Nitronauta</taxon>
    </lineage>
</organism>
<sequence>MATLTANWHRHLRPGWGLLVTIFLIIVTGLAGAVATPQKDAPDSMILIPAGEFRMGSDASSDETPHVVEVSSFYIDKTEVTQKAYREVSKRNPSDFKGDDLPVEQVTWYEARDYCRKVGKRLPTEAEWEKATRAGSTSTYFWGEEIDGAFAWYWDNSGRKTHPVGQVKPNAAGLVDISGNVWEWVADHYADNYYATSPPKDPKGPFSGKYRVIRGGSWRDFAEFLRASRRNYELPSGRFNHIGFRCASSS</sequence>
<dbReference type="PANTHER" id="PTHR23150:SF19">
    <property type="entry name" value="FORMYLGLYCINE-GENERATING ENZYME"/>
    <property type="match status" value="1"/>
</dbReference>
<evidence type="ECO:0000313" key="4">
    <source>
        <dbReference type="Proteomes" id="UP000594688"/>
    </source>
</evidence>
<dbReference type="KEGG" id="nli:G3M70_04045"/>
<dbReference type="Pfam" id="PF03781">
    <property type="entry name" value="FGE-sulfatase"/>
    <property type="match status" value="1"/>
</dbReference>
<evidence type="ECO:0000256" key="1">
    <source>
        <dbReference type="SAM" id="Phobius"/>
    </source>
</evidence>
<keyword evidence="1" id="KW-1133">Transmembrane helix</keyword>
<dbReference type="InterPro" id="IPR042095">
    <property type="entry name" value="SUMF_sf"/>
</dbReference>
<gene>
    <name evidence="3" type="ORF">G3M70_04045</name>
</gene>
<dbReference type="GO" id="GO:0120147">
    <property type="term" value="F:formylglycine-generating oxidase activity"/>
    <property type="evidence" value="ECO:0007669"/>
    <property type="project" value="TreeGrafter"/>
</dbReference>
<dbReference type="PANTHER" id="PTHR23150">
    <property type="entry name" value="SULFATASE MODIFYING FACTOR 1, 2"/>
    <property type="match status" value="1"/>
</dbReference>
<evidence type="ECO:0000313" key="3">
    <source>
        <dbReference type="EMBL" id="QPJ61103.1"/>
    </source>
</evidence>
<accession>A0A7T0BUJ4</accession>
<feature type="domain" description="Sulfatase-modifying factor enzyme-like" evidence="2">
    <location>
        <begin position="43"/>
        <end position="247"/>
    </location>
</feature>
<dbReference type="AlphaFoldDB" id="A0A7T0BUJ4"/>
<protein>
    <submittedName>
        <fullName evidence="3">Formylglycine-generating enzyme family protein</fullName>
    </submittedName>
</protein>
<evidence type="ECO:0000259" key="2">
    <source>
        <dbReference type="Pfam" id="PF03781"/>
    </source>
</evidence>
<proteinExistence type="predicted"/>
<dbReference type="EMBL" id="CP048685">
    <property type="protein sequence ID" value="QPJ61103.1"/>
    <property type="molecule type" value="Genomic_DNA"/>
</dbReference>
<keyword evidence="1" id="KW-0812">Transmembrane</keyword>
<dbReference type="SUPFAM" id="SSF56436">
    <property type="entry name" value="C-type lectin-like"/>
    <property type="match status" value="1"/>
</dbReference>
<feature type="transmembrane region" description="Helical" evidence="1">
    <location>
        <begin position="15"/>
        <end position="35"/>
    </location>
</feature>